<gene>
    <name evidence="7" type="ORF">ACFPOF_20990</name>
</gene>
<name>A0ABW0HVU5_9BACL</name>
<dbReference type="InterPro" id="IPR024775">
    <property type="entry name" value="DinB-like"/>
</dbReference>
<keyword evidence="1 5" id="KW-0963">Cytoplasm</keyword>
<feature type="domain" description="DinB-like" evidence="6">
    <location>
        <begin position="35"/>
        <end position="171"/>
    </location>
</feature>
<evidence type="ECO:0000256" key="5">
    <source>
        <dbReference type="HAMAP-Rule" id="MF_01256"/>
    </source>
</evidence>
<dbReference type="Proteomes" id="UP001596113">
    <property type="component" value="Unassembled WGS sequence"/>
</dbReference>
<keyword evidence="7" id="KW-0808">Transferase</keyword>
<keyword evidence="8" id="KW-1185">Reference proteome</keyword>
<evidence type="ECO:0000259" key="6">
    <source>
        <dbReference type="Pfam" id="PF12867"/>
    </source>
</evidence>
<comment type="subunit">
    <text evidence="5">Homodimer.</text>
</comment>
<protein>
    <recommendedName>
        <fullName evidence="5">Putative metal-dependent hydrolase ACFPOF_20990</fullName>
        <ecNumber evidence="5">3.-.-.-</ecNumber>
    </recommendedName>
</protein>
<proteinExistence type="inferred from homology"/>
<evidence type="ECO:0000313" key="8">
    <source>
        <dbReference type="Proteomes" id="UP001596113"/>
    </source>
</evidence>
<comment type="cofactor">
    <cofactor evidence="5">
        <name>Zn(2+)</name>
        <dbReference type="ChEBI" id="CHEBI:29105"/>
    </cofactor>
    <text evidence="5">Binds 1 zinc ion per subunit.</text>
</comment>
<dbReference type="GO" id="GO:0016740">
    <property type="term" value="F:transferase activity"/>
    <property type="evidence" value="ECO:0007669"/>
    <property type="project" value="UniProtKB-KW"/>
</dbReference>
<dbReference type="RefSeq" id="WP_378136281.1">
    <property type="nucleotide sequence ID" value="NZ_JBHSMI010000029.1"/>
</dbReference>
<dbReference type="InterPro" id="IPR023774">
    <property type="entry name" value="Put_metal_dep_hydrolase_YfiT"/>
</dbReference>
<dbReference type="Gene3D" id="1.20.120.450">
    <property type="entry name" value="dinb family like domain"/>
    <property type="match status" value="1"/>
</dbReference>
<comment type="function">
    <text evidence="5">Possible metal-dependent hydrolase.</text>
</comment>
<keyword evidence="4 5" id="KW-0862">Zinc</keyword>
<feature type="binding site" evidence="5">
    <location>
        <position position="71"/>
    </location>
    <ligand>
        <name>Zn(2+)</name>
        <dbReference type="ChEBI" id="CHEBI:29105"/>
    </ligand>
</feature>
<dbReference type="InterPro" id="IPR034660">
    <property type="entry name" value="DinB/YfiT-like"/>
</dbReference>
<reference evidence="8" key="1">
    <citation type="journal article" date="2019" name="Int. J. Syst. Evol. Microbiol.">
        <title>The Global Catalogue of Microorganisms (GCM) 10K type strain sequencing project: providing services to taxonomists for standard genome sequencing and annotation.</title>
        <authorList>
            <consortium name="The Broad Institute Genomics Platform"/>
            <consortium name="The Broad Institute Genome Sequencing Center for Infectious Disease"/>
            <person name="Wu L."/>
            <person name="Ma J."/>
        </authorList>
    </citation>
    <scope>NUCLEOTIDE SEQUENCE [LARGE SCALE GENOMIC DNA]</scope>
    <source>
        <strain evidence="8">CGMCC 1.18575</strain>
    </source>
</reference>
<comment type="caution">
    <text evidence="7">The sequence shown here is derived from an EMBL/GenBank/DDBJ whole genome shotgun (WGS) entry which is preliminary data.</text>
</comment>
<organism evidence="7 8">
    <name type="scientific">Cohnella soli</name>
    <dbReference type="NCBI Taxonomy" id="425005"/>
    <lineage>
        <taxon>Bacteria</taxon>
        <taxon>Bacillati</taxon>
        <taxon>Bacillota</taxon>
        <taxon>Bacilli</taxon>
        <taxon>Bacillales</taxon>
        <taxon>Paenibacillaceae</taxon>
        <taxon>Cohnella</taxon>
    </lineage>
</organism>
<comment type="similarity">
    <text evidence="5">Belongs to the metal hydrolase YfiT family.</text>
</comment>
<sequence length="180" mass="20352">MANEVDLEKLKYPIGMFSFTPPTTTEHRQERVAELAATTARLREAVAGLSEDQLDTPYRPGGWTVRQVAHHLADASMQGYTRTKLALTEDTPPVKPFDEDPWAALIDSTSLPVEPSLQLMDGLYTRWITLLKSLPPEAFAKGFQHPQTGFNTLDRMLAFFVWHGKHHTAHITSLRERNGW</sequence>
<dbReference type="HAMAP" id="MF_01256">
    <property type="entry name" value="YfiT_hydrol"/>
    <property type="match status" value="1"/>
</dbReference>
<feature type="binding site" evidence="5">
    <location>
        <position position="167"/>
    </location>
    <ligand>
        <name>Zn(2+)</name>
        <dbReference type="ChEBI" id="CHEBI:29105"/>
    </ligand>
</feature>
<evidence type="ECO:0000256" key="1">
    <source>
        <dbReference type="ARBA" id="ARBA00022490"/>
    </source>
</evidence>
<dbReference type="NCBIfam" id="NF009807">
    <property type="entry name" value="PRK13291.1"/>
    <property type="match status" value="1"/>
</dbReference>
<evidence type="ECO:0000256" key="3">
    <source>
        <dbReference type="ARBA" id="ARBA00022801"/>
    </source>
</evidence>
<keyword evidence="2 5" id="KW-0479">Metal-binding</keyword>
<evidence type="ECO:0000313" key="7">
    <source>
        <dbReference type="EMBL" id="MFC5405224.1"/>
    </source>
</evidence>
<dbReference type="Pfam" id="PF12867">
    <property type="entry name" value="DinB_2"/>
    <property type="match status" value="1"/>
</dbReference>
<keyword evidence="3 5" id="KW-0378">Hydrolase</keyword>
<comment type="subcellular location">
    <subcellularLocation>
        <location evidence="5">Cytoplasm</location>
    </subcellularLocation>
</comment>
<evidence type="ECO:0000256" key="2">
    <source>
        <dbReference type="ARBA" id="ARBA00022723"/>
    </source>
</evidence>
<feature type="binding site" evidence="5">
    <location>
        <position position="163"/>
    </location>
    <ligand>
        <name>Zn(2+)</name>
        <dbReference type="ChEBI" id="CHEBI:29105"/>
    </ligand>
</feature>
<dbReference type="SUPFAM" id="SSF109854">
    <property type="entry name" value="DinB/YfiT-like putative metalloenzymes"/>
    <property type="match status" value="1"/>
</dbReference>
<dbReference type="EMBL" id="JBHSMI010000029">
    <property type="protein sequence ID" value="MFC5405224.1"/>
    <property type="molecule type" value="Genomic_DNA"/>
</dbReference>
<evidence type="ECO:0000256" key="4">
    <source>
        <dbReference type="ARBA" id="ARBA00022833"/>
    </source>
</evidence>
<dbReference type="EC" id="3.-.-.-" evidence="5"/>
<accession>A0ABW0HVU5</accession>